<evidence type="ECO:0000313" key="2">
    <source>
        <dbReference type="EMBL" id="XAY04510.1"/>
    </source>
</evidence>
<evidence type="ECO:0000256" key="1">
    <source>
        <dbReference type="SAM" id="Phobius"/>
    </source>
</evidence>
<organism evidence="2">
    <name type="scientific">Paraconexibacter sp. AEG42_29</name>
    <dbReference type="NCBI Taxonomy" id="2997339"/>
    <lineage>
        <taxon>Bacteria</taxon>
        <taxon>Bacillati</taxon>
        <taxon>Actinomycetota</taxon>
        <taxon>Thermoleophilia</taxon>
        <taxon>Solirubrobacterales</taxon>
        <taxon>Paraconexibacteraceae</taxon>
        <taxon>Paraconexibacter</taxon>
    </lineage>
</organism>
<name>A0AAU7ASD4_9ACTN</name>
<accession>A0AAU7ASD4</accession>
<dbReference type="KEGG" id="parq:DSM112329_01343"/>
<proteinExistence type="predicted"/>
<feature type="transmembrane region" description="Helical" evidence="1">
    <location>
        <begin position="89"/>
        <end position="109"/>
    </location>
</feature>
<sequence>MFTANLRGVRTDPTDNGGLFVGRRPGTAPVQYRDLPDVGTRARRRVDGVIAGVLLTLQVALNLLFWGPIPAGSLWVASQVQYHAGSVSLGIFVGFAVLLAVLFAGLAFLKRLDHAWVLVRRAAGHDQREGVLGVIFGVCAVVGGSAFLLWLLLIGGLGSMAVSGQA</sequence>
<reference evidence="2" key="1">
    <citation type="submission" date="2022-12" db="EMBL/GenBank/DDBJ databases">
        <title>Paraconexibacter alkalitolerans sp. nov. and Baekduia alba sp. nov., isolated from soil and emended description of the genera Paraconexibacter (Chun et al., 2020) and Baekduia (An et al., 2020).</title>
        <authorList>
            <person name="Vieira S."/>
            <person name="Huber K.J."/>
            <person name="Geppert A."/>
            <person name="Wolf J."/>
            <person name="Neumann-Schaal M."/>
            <person name="Muesken M."/>
            <person name="Overmann J."/>
        </authorList>
    </citation>
    <scope>NUCLEOTIDE SEQUENCE</scope>
    <source>
        <strain evidence="2">AEG42_29</strain>
    </source>
</reference>
<protein>
    <submittedName>
        <fullName evidence="2">Uncharacterized protein</fullName>
    </submittedName>
</protein>
<feature type="transmembrane region" description="Helical" evidence="1">
    <location>
        <begin position="49"/>
        <end position="69"/>
    </location>
</feature>
<gene>
    <name evidence="2" type="ORF">DSM112329_01343</name>
</gene>
<feature type="transmembrane region" description="Helical" evidence="1">
    <location>
        <begin position="130"/>
        <end position="153"/>
    </location>
</feature>
<keyword evidence="1" id="KW-0472">Membrane</keyword>
<keyword evidence="1" id="KW-1133">Transmembrane helix</keyword>
<keyword evidence="1" id="KW-0812">Transmembrane</keyword>
<dbReference type="AlphaFoldDB" id="A0AAU7ASD4"/>
<dbReference type="EMBL" id="CP114014">
    <property type="protein sequence ID" value="XAY04510.1"/>
    <property type="molecule type" value="Genomic_DNA"/>
</dbReference>